<dbReference type="PANTHER" id="PTHR43471:SF10">
    <property type="entry name" value="SLL1107 PROTEIN"/>
    <property type="match status" value="1"/>
</dbReference>
<feature type="transmembrane region" description="Helical" evidence="1">
    <location>
        <begin position="52"/>
        <end position="76"/>
    </location>
</feature>
<evidence type="ECO:0008006" key="3">
    <source>
        <dbReference type="Google" id="ProtNLM"/>
    </source>
</evidence>
<name>A0A6J4MR16_9CYAN</name>
<keyword evidence="1" id="KW-1133">Transmembrane helix</keyword>
<dbReference type="AlphaFoldDB" id="A0A6J4MR16"/>
<dbReference type="PANTHER" id="PTHR43471">
    <property type="entry name" value="ABC TRANSPORTER PERMEASE"/>
    <property type="match status" value="1"/>
</dbReference>
<dbReference type="GO" id="GO:0005886">
    <property type="term" value="C:plasma membrane"/>
    <property type="evidence" value="ECO:0007669"/>
    <property type="project" value="UniProtKB-SubCell"/>
</dbReference>
<feature type="transmembrane region" description="Helical" evidence="1">
    <location>
        <begin position="22"/>
        <end position="40"/>
    </location>
</feature>
<protein>
    <recommendedName>
        <fullName evidence="3">ABC transporter permease</fullName>
    </recommendedName>
</protein>
<feature type="transmembrane region" description="Helical" evidence="1">
    <location>
        <begin position="104"/>
        <end position="130"/>
    </location>
</feature>
<dbReference type="GO" id="GO:0140359">
    <property type="term" value="F:ABC-type transporter activity"/>
    <property type="evidence" value="ECO:0007669"/>
    <property type="project" value="InterPro"/>
</dbReference>
<feature type="transmembrane region" description="Helical" evidence="1">
    <location>
        <begin position="142"/>
        <end position="175"/>
    </location>
</feature>
<dbReference type="EMBL" id="CADCTY010001249">
    <property type="protein sequence ID" value="CAA9364286.1"/>
    <property type="molecule type" value="Genomic_DNA"/>
</dbReference>
<organism evidence="2">
    <name type="scientific">uncultured Leptolyngbya sp</name>
    <dbReference type="NCBI Taxonomy" id="332963"/>
    <lineage>
        <taxon>Bacteria</taxon>
        <taxon>Bacillati</taxon>
        <taxon>Cyanobacteriota</taxon>
        <taxon>Cyanophyceae</taxon>
        <taxon>Leptolyngbyales</taxon>
        <taxon>Leptolyngbyaceae</taxon>
        <taxon>Leptolyngbya group</taxon>
        <taxon>Leptolyngbya</taxon>
        <taxon>environmental samples</taxon>
    </lineage>
</organism>
<evidence type="ECO:0000313" key="2">
    <source>
        <dbReference type="EMBL" id="CAA9364286.1"/>
    </source>
</evidence>
<feature type="transmembrane region" description="Helical" evidence="1">
    <location>
        <begin position="234"/>
        <end position="252"/>
    </location>
</feature>
<accession>A0A6J4MR16</accession>
<sequence length="257" mass="27951">MNAARTLVITTNVFREVMRDRVLYLIGLFALFLVACLRLLPEIAAATENKILLDVGLAAMSLLGLVIAVFVGTGLINKEIEKRTVLALLAKPISRTEFIVGKHLGLSAVLAVLVATMTAIYMAILVFGRVPFPTGSILVSSLYLFLQLSLITAVAIAFGVFTSSLLATLLTFAVYFMGNFSRDLVTLGTLSKNPAIENMTRSLYLVLPDLARLDLKNQAVYGQLPSLTALLENALYGILYIVALLAIATFVFSRREF</sequence>
<evidence type="ECO:0000256" key="1">
    <source>
        <dbReference type="SAM" id="Phobius"/>
    </source>
</evidence>
<proteinExistence type="predicted"/>
<keyword evidence="1" id="KW-0472">Membrane</keyword>
<reference evidence="2" key="1">
    <citation type="submission" date="2020-02" db="EMBL/GenBank/DDBJ databases">
        <authorList>
            <person name="Meier V. D."/>
        </authorList>
    </citation>
    <scope>NUCLEOTIDE SEQUENCE</scope>
    <source>
        <strain evidence="2">AVDCRST_MAG94</strain>
    </source>
</reference>
<keyword evidence="1" id="KW-0812">Transmembrane</keyword>
<gene>
    <name evidence="2" type="ORF">AVDCRST_MAG94-3590</name>
</gene>
<dbReference type="Pfam" id="PF12679">
    <property type="entry name" value="ABC2_membrane_2"/>
    <property type="match status" value="1"/>
</dbReference>